<keyword evidence="2" id="KW-1133">Transmembrane helix</keyword>
<dbReference type="Pfam" id="PF00982">
    <property type="entry name" value="Glyco_transf_20"/>
    <property type="match status" value="1"/>
</dbReference>
<feature type="transmembrane region" description="Helical" evidence="2">
    <location>
        <begin position="12"/>
        <end position="31"/>
    </location>
</feature>
<evidence type="ECO:0000256" key="1">
    <source>
        <dbReference type="ARBA" id="ARBA00008799"/>
    </source>
</evidence>
<dbReference type="Proteomes" id="UP000265955">
    <property type="component" value="Unassembled WGS sequence"/>
</dbReference>
<dbReference type="InterPro" id="IPR001830">
    <property type="entry name" value="Glyco_trans_20"/>
</dbReference>
<dbReference type="PANTHER" id="PTHR10788">
    <property type="entry name" value="TREHALOSE-6-PHOSPHATE SYNTHASE"/>
    <property type="match status" value="1"/>
</dbReference>
<protein>
    <submittedName>
        <fullName evidence="3">Trehalose-6-phosphate synthase</fullName>
    </submittedName>
</protein>
<feature type="transmembrane region" description="Helical" evidence="2">
    <location>
        <begin position="165"/>
        <end position="189"/>
    </location>
</feature>
<evidence type="ECO:0000313" key="4">
    <source>
        <dbReference type="Proteomes" id="UP000265955"/>
    </source>
</evidence>
<gene>
    <name evidence="3" type="ORF">D3871_22455</name>
</gene>
<evidence type="ECO:0000256" key="2">
    <source>
        <dbReference type="SAM" id="Phobius"/>
    </source>
</evidence>
<name>A0A3A3FMZ5_9BURK</name>
<comment type="caution">
    <text evidence="3">The sequence shown here is derived from an EMBL/GenBank/DDBJ whole genome shotgun (WGS) entry which is preliminary data.</text>
</comment>
<keyword evidence="4" id="KW-1185">Reference proteome</keyword>
<dbReference type="GO" id="GO:0005992">
    <property type="term" value="P:trehalose biosynthetic process"/>
    <property type="evidence" value="ECO:0007669"/>
    <property type="project" value="InterPro"/>
</dbReference>
<dbReference type="Gene3D" id="3.40.50.2000">
    <property type="entry name" value="Glycogen Phosphorylase B"/>
    <property type="match status" value="2"/>
</dbReference>
<evidence type="ECO:0000313" key="3">
    <source>
        <dbReference type="EMBL" id="RJF96101.1"/>
    </source>
</evidence>
<keyword evidence="2" id="KW-0472">Membrane</keyword>
<dbReference type="OrthoDB" id="9815690at2"/>
<keyword evidence="2" id="KW-0812">Transmembrane</keyword>
<sequence>MPSRLFQLALRFVLPLAMVLGLIAYAVVPLVDNLTLRWFVRDLDARSQSLANALQEPLFEYIPQKSEKRINQLFDRALRDERLYAIAFCDPAGNLLYKTNTYPASLGCRSELPKNGRKESLVSLPPGSLHVSDSLLESEGQALGKLILVHDMSFIERRSADTKKYVIGLFTLLAIVISMITVFVAHLSWRDWIASVKGILRGQLGPHSQQQHSTAPEIRSLEGDLRAMLHEFNIERRTQDDPTHLWTPEKLRVLLHEELAGDEVLVVSNREPYLHARTRKGIEVQRPASGLVTAVEPVMRACSGTWIAHGSGSADKETVDRNDRVAVPPSNPSYTLRRVWLTKEEEKGYYYGFANEGLWPLCHIAHVRPVFRSSDWEQYEAVNQHFADAVVKEARTDDPVVLVQDYHFALLPRMVKEQLPKATIITFWHIPWPNPESFGICPWREEILEGLLGSTILGFHTQLHCKNFLETVDRYLETRIEHEASTISYGGKLTQVKHYPISIAWPEPNSEQPSVAECRKTIREEHGLPANHLLAVGVDRLDYTKGIIERFQAIERMLELHPDLVGKFTMIQIAAPTRSSLDEYQNFETRVRTLVQRINNRFASGNYQPLILKAEHHDSEQVTRYYRASETCLVTSLHDGMNLVAKEFIAARDDDRGVLVLSQFTGAARELHEALMVNPYHIEQSADALYRALTMPEAEQSERMRSMRSLVKDFNIYRWAGRMLLDAARLRQRERIMSKIRSHSRKSLRRVV</sequence>
<dbReference type="RefSeq" id="WP_119771247.1">
    <property type="nucleotide sequence ID" value="NZ_QYUO01000002.1"/>
</dbReference>
<dbReference type="PANTHER" id="PTHR10788:SF106">
    <property type="entry name" value="BCDNA.GH08860"/>
    <property type="match status" value="1"/>
</dbReference>
<proteinExistence type="inferred from homology"/>
<dbReference type="CDD" id="cd03788">
    <property type="entry name" value="GT20_TPS"/>
    <property type="match status" value="1"/>
</dbReference>
<dbReference type="GO" id="GO:0005829">
    <property type="term" value="C:cytosol"/>
    <property type="evidence" value="ECO:0007669"/>
    <property type="project" value="TreeGrafter"/>
</dbReference>
<reference evidence="4" key="1">
    <citation type="submission" date="2018-09" db="EMBL/GenBank/DDBJ databases">
        <authorList>
            <person name="Zhu H."/>
        </authorList>
    </citation>
    <scope>NUCLEOTIDE SEQUENCE [LARGE SCALE GENOMIC DNA]</scope>
    <source>
        <strain evidence="4">K1R23-30</strain>
    </source>
</reference>
<accession>A0A3A3FMZ5</accession>
<dbReference type="GO" id="GO:0003825">
    <property type="term" value="F:alpha,alpha-trehalose-phosphate synthase (UDP-forming) activity"/>
    <property type="evidence" value="ECO:0007669"/>
    <property type="project" value="TreeGrafter"/>
</dbReference>
<organism evidence="3 4">
    <name type="scientific">Noviherbaspirillum saxi</name>
    <dbReference type="NCBI Taxonomy" id="2320863"/>
    <lineage>
        <taxon>Bacteria</taxon>
        <taxon>Pseudomonadati</taxon>
        <taxon>Pseudomonadota</taxon>
        <taxon>Betaproteobacteria</taxon>
        <taxon>Burkholderiales</taxon>
        <taxon>Oxalobacteraceae</taxon>
        <taxon>Noviherbaspirillum</taxon>
    </lineage>
</organism>
<dbReference type="GO" id="GO:0004805">
    <property type="term" value="F:trehalose-phosphatase activity"/>
    <property type="evidence" value="ECO:0007669"/>
    <property type="project" value="TreeGrafter"/>
</dbReference>
<dbReference type="AlphaFoldDB" id="A0A3A3FMZ5"/>
<dbReference type="SUPFAM" id="SSF53756">
    <property type="entry name" value="UDP-Glycosyltransferase/glycogen phosphorylase"/>
    <property type="match status" value="1"/>
</dbReference>
<comment type="similarity">
    <text evidence="1">Belongs to the glycosyltransferase 20 family.</text>
</comment>
<dbReference type="EMBL" id="QYUO01000002">
    <property type="protein sequence ID" value="RJF96101.1"/>
    <property type="molecule type" value="Genomic_DNA"/>
</dbReference>